<reference evidence="2 3" key="1">
    <citation type="submission" date="2019-08" db="EMBL/GenBank/DDBJ databases">
        <title>Pedobacter sp. nov., isolated from Han river, South Korea.</title>
        <authorList>
            <person name="Lee D.-H."/>
            <person name="Kim Y.-S."/>
            <person name="Hwang E.-M."/>
            <person name="Le Tran T.C."/>
            <person name="Cha C.-J."/>
        </authorList>
    </citation>
    <scope>NUCLEOTIDE SEQUENCE [LARGE SCALE GENOMIC DNA]</scope>
    <source>
        <strain evidence="2 3">CJ43</strain>
    </source>
</reference>
<evidence type="ECO:0000259" key="1">
    <source>
        <dbReference type="PROSITE" id="PS51484"/>
    </source>
</evidence>
<dbReference type="KEGG" id="pej:FYC62_15575"/>
<dbReference type="Pfam" id="PF18962">
    <property type="entry name" value="Por_Secre_tail"/>
    <property type="match status" value="1"/>
</dbReference>
<protein>
    <submittedName>
        <fullName evidence="2">T9SS type A sorting domain-containing protein</fullName>
    </submittedName>
</protein>
<keyword evidence="3" id="KW-1185">Reference proteome</keyword>
<evidence type="ECO:0000313" key="2">
    <source>
        <dbReference type="EMBL" id="QEK52934.1"/>
    </source>
</evidence>
<organism evidence="2 3">
    <name type="scientific">Pedobacter aquae</name>
    <dbReference type="NCBI Taxonomy" id="2605747"/>
    <lineage>
        <taxon>Bacteria</taxon>
        <taxon>Pseudomonadati</taxon>
        <taxon>Bacteroidota</taxon>
        <taxon>Sphingobacteriia</taxon>
        <taxon>Sphingobacteriales</taxon>
        <taxon>Sphingobacteriaceae</taxon>
        <taxon>Pedobacter</taxon>
    </lineage>
</organism>
<name>A0A5C0VPW0_9SPHI</name>
<dbReference type="InterPro" id="IPR026444">
    <property type="entry name" value="Secre_tail"/>
</dbReference>
<dbReference type="AlphaFoldDB" id="A0A5C0VPW0"/>
<dbReference type="Proteomes" id="UP000323653">
    <property type="component" value="Chromosome"/>
</dbReference>
<dbReference type="NCBIfam" id="TIGR04183">
    <property type="entry name" value="Por_Secre_tail"/>
    <property type="match status" value="1"/>
</dbReference>
<dbReference type="RefSeq" id="WP_149075606.1">
    <property type="nucleotide sequence ID" value="NZ_CP043329.1"/>
</dbReference>
<feature type="domain" description="G8" evidence="1">
    <location>
        <begin position="41"/>
        <end position="188"/>
    </location>
</feature>
<dbReference type="InterPro" id="IPR019316">
    <property type="entry name" value="G8_domain"/>
</dbReference>
<sequence>MKDNYTRVLLVLTFLLVLLCNTSKGATITSITLLGDWDDPATWSGGVVPTNGDDVIIDAPITLTGPTDNLASLTLLSGTQLIASNSAAVLNLSGNLTVNGTARLRLGSAELNLFGNCTVSGTGAIEIDEINLGAFNLNLNFTSTNSLPRTISVFGGISRTSGSIINLSSETLNVIFLFRGASPSTVASGLSLPNVTISKTSTLSLTGGSTLTINGNLILTNSSDILAIGASTSLTLRGTITGSGFLSSVSTSTISFEGSGGNTNLRLLNSNAVGSLLINRASTITLVYSVNPGFFQINNNLTLVDGANLVMGNATLTVGNGAGNSFTANLNSTGSLSGSNSSNLTLDGNPTGATTIRFNQTGSNSILRNLILRTYNSGTISLENGLSIVDILTVGGTNTVFATGSNNLTLLSSSGSTAQVTTIPSGCSITGNVTVQRFINGGDRGFRSFSFPVHNGSNALSFSQLSDDVYVTGSAGAAGGFNTDAGTRNIDLIKTYNEAGTNAGNLYVSLSNLSNTIQTGRGFLYFYIGNKTNATSKYNLPYSIPESTVIDYLGVLNQQNIAVNLDFSSHANTSLDGLNLLGNPYASAIDLRLLTLSNISNTAYVYDRTFTNSFLSVNLTTGLDDNGNSANVIIPSGGAFFLRANSASSPQVTFTESSKSSQQGANTVLNRPIGLSRNLKADLIPQIGLHLKNSNTDLDRTRIYFDESGNEASDVYDNTKVLSGNFLLGSYSADNKVLSLNFTKQNTKTSIVPLFLRTTNGQYNLEVKDLKNIPKGYKLILRDKYLNSFVDIDENFSYQFAVNTTNSSSSSSRFEVIMSTLDKLDSLKNDDTGTLKVFPNPFDSGLSVSLQTSGNTIYDVNIYSLEGKKCLTIRNTYIKELLAFNTSELKSGIYILEIKESISGEVVVKEKIVKR</sequence>
<accession>A0A5C0VPW0</accession>
<proteinExistence type="predicted"/>
<gene>
    <name evidence="2" type="ORF">FYC62_15575</name>
</gene>
<evidence type="ECO:0000313" key="3">
    <source>
        <dbReference type="Proteomes" id="UP000323653"/>
    </source>
</evidence>
<dbReference type="PROSITE" id="PS51484">
    <property type="entry name" value="G8"/>
    <property type="match status" value="1"/>
</dbReference>
<dbReference type="EMBL" id="CP043329">
    <property type="protein sequence ID" value="QEK52934.1"/>
    <property type="molecule type" value="Genomic_DNA"/>
</dbReference>